<name>A0A2W2AXE5_9BACT</name>
<organism evidence="2 3">
    <name type="scientific">Taibaiella soli</name>
    <dbReference type="NCBI Taxonomy" id="1649169"/>
    <lineage>
        <taxon>Bacteria</taxon>
        <taxon>Pseudomonadati</taxon>
        <taxon>Bacteroidota</taxon>
        <taxon>Chitinophagia</taxon>
        <taxon>Chitinophagales</taxon>
        <taxon>Chitinophagaceae</taxon>
        <taxon>Taibaiella</taxon>
    </lineage>
</organism>
<comment type="caution">
    <text evidence="2">The sequence shown here is derived from an EMBL/GenBank/DDBJ whole genome shotgun (WGS) entry which is preliminary data.</text>
</comment>
<feature type="signal peptide" evidence="1">
    <location>
        <begin position="1"/>
        <end position="19"/>
    </location>
</feature>
<evidence type="ECO:0008006" key="4">
    <source>
        <dbReference type="Google" id="ProtNLM"/>
    </source>
</evidence>
<keyword evidence="1" id="KW-0732">Signal</keyword>
<dbReference type="EMBL" id="QKTW01000017">
    <property type="protein sequence ID" value="PZF72664.1"/>
    <property type="molecule type" value="Genomic_DNA"/>
</dbReference>
<evidence type="ECO:0000313" key="3">
    <source>
        <dbReference type="Proteomes" id="UP000248745"/>
    </source>
</evidence>
<dbReference type="AlphaFoldDB" id="A0A2W2AXE5"/>
<dbReference type="RefSeq" id="WP_110999255.1">
    <property type="nucleotide sequence ID" value="NZ_QKTW01000017.1"/>
</dbReference>
<evidence type="ECO:0000256" key="1">
    <source>
        <dbReference type="SAM" id="SignalP"/>
    </source>
</evidence>
<accession>A0A2W2AXE5</accession>
<keyword evidence="3" id="KW-1185">Reference proteome</keyword>
<dbReference type="Proteomes" id="UP000248745">
    <property type="component" value="Unassembled WGS sequence"/>
</dbReference>
<sequence>MNKIWVLIFLLLCSQKSDAQSITILGSPPTIQMLTAADIRNGKSITHTSIRIGYPLLNLGGLSMDVFARAEFANLSSTGSGTIPANNVGVSVTNLSGADPEILLSTANQRILHQPPGLLTALLGGTADVSIKYRVLGGASLLVPAATYTVRIFYMVSMD</sequence>
<gene>
    <name evidence="2" type="ORF">DN068_12425</name>
</gene>
<evidence type="ECO:0000313" key="2">
    <source>
        <dbReference type="EMBL" id="PZF72664.1"/>
    </source>
</evidence>
<proteinExistence type="predicted"/>
<reference evidence="2 3" key="1">
    <citation type="submission" date="2018-06" db="EMBL/GenBank/DDBJ databases">
        <title>Mucibacter soli gen. nov., sp. nov., a new member of the family Chitinophagaceae producing mucin.</title>
        <authorList>
            <person name="Kim M.-K."/>
            <person name="Park S."/>
            <person name="Kim T.-S."/>
            <person name="Joung Y."/>
            <person name="Han J.-H."/>
            <person name="Kim S.B."/>
        </authorList>
    </citation>
    <scope>NUCLEOTIDE SEQUENCE [LARGE SCALE GENOMIC DNA]</scope>
    <source>
        <strain evidence="2 3">R1-15</strain>
    </source>
</reference>
<feature type="chain" id="PRO_5015860353" description="DUF4402 domain-containing protein" evidence="1">
    <location>
        <begin position="20"/>
        <end position="159"/>
    </location>
</feature>
<protein>
    <recommendedName>
        <fullName evidence="4">DUF4402 domain-containing protein</fullName>
    </recommendedName>
</protein>